<protein>
    <submittedName>
        <fullName evidence="2">Uncharacterized protein</fullName>
    </submittedName>
</protein>
<reference evidence="2 3" key="1">
    <citation type="submission" date="2018-10" db="EMBL/GenBank/DDBJ databases">
        <title>A collection Staphylococci species genome sequencing.</title>
        <authorList>
            <person name="Cole K."/>
        </authorList>
    </citation>
    <scope>NUCLEOTIDE SEQUENCE [LARGE SCALE GENOMIC DNA]</scope>
    <source>
        <strain evidence="3">NCTC 12218</strain>
    </source>
</reference>
<feature type="region of interest" description="Disordered" evidence="1">
    <location>
        <begin position="26"/>
        <end position="55"/>
    </location>
</feature>
<dbReference type="Proteomes" id="UP000274792">
    <property type="component" value="Unassembled WGS sequence"/>
</dbReference>
<dbReference type="RefSeq" id="WP_126477280.1">
    <property type="nucleotide sequence ID" value="NZ_JALGPF010000029.1"/>
</dbReference>
<dbReference type="EMBL" id="RXWV01000037">
    <property type="protein sequence ID" value="RTX72808.1"/>
    <property type="molecule type" value="Genomic_DNA"/>
</dbReference>
<evidence type="ECO:0000313" key="2">
    <source>
        <dbReference type="EMBL" id="RTX72808.1"/>
    </source>
</evidence>
<organism evidence="2 3">
    <name type="scientific">Mammaliicoccus sciuri</name>
    <name type="common">Staphylococcus sciuri</name>
    <dbReference type="NCBI Taxonomy" id="1296"/>
    <lineage>
        <taxon>Bacteria</taxon>
        <taxon>Bacillati</taxon>
        <taxon>Bacillota</taxon>
        <taxon>Bacilli</taxon>
        <taxon>Bacillales</taxon>
        <taxon>Staphylococcaceae</taxon>
        <taxon>Mammaliicoccus</taxon>
    </lineage>
</organism>
<dbReference type="AlphaFoldDB" id="A0AAJ4SHU8"/>
<proteinExistence type="predicted"/>
<evidence type="ECO:0000256" key="1">
    <source>
        <dbReference type="SAM" id="MobiDB-lite"/>
    </source>
</evidence>
<gene>
    <name evidence="2" type="ORF">CD117_07675</name>
</gene>
<sequence length="117" mass="13518">MKNIVLVVVIFCLTIMSAVLMITTDNEAKDSKKTKQEKTEQTTKKKEQQSKKQDKAINIKNQEELAEIIYSKQDEQTKMNAYNEAIKKGILPRSHSYQEAIYAYEESVWLKKNSGDN</sequence>
<name>A0AAJ4SHU8_MAMSC</name>
<evidence type="ECO:0000313" key="3">
    <source>
        <dbReference type="Proteomes" id="UP000274792"/>
    </source>
</evidence>
<comment type="caution">
    <text evidence="2">The sequence shown here is derived from an EMBL/GenBank/DDBJ whole genome shotgun (WGS) entry which is preliminary data.</text>
</comment>
<accession>A0AAJ4SHU8</accession>